<dbReference type="GO" id="GO:0004719">
    <property type="term" value="F:protein-L-isoaspartate (D-aspartate) O-methyltransferase activity"/>
    <property type="evidence" value="ECO:0007669"/>
    <property type="project" value="InterPro"/>
</dbReference>
<dbReference type="GO" id="GO:0005737">
    <property type="term" value="C:cytoplasm"/>
    <property type="evidence" value="ECO:0007669"/>
    <property type="project" value="TreeGrafter"/>
</dbReference>
<gene>
    <name evidence="4" type="ORF">Q9312_09030</name>
</gene>
<keyword evidence="5" id="KW-1185">Reference proteome</keyword>
<dbReference type="PANTHER" id="PTHR11579">
    <property type="entry name" value="PROTEIN-L-ISOASPARTATE O-METHYLTRANSFERASE"/>
    <property type="match status" value="1"/>
</dbReference>
<dbReference type="AlphaFoldDB" id="A0AA51RWT2"/>
<evidence type="ECO:0000256" key="3">
    <source>
        <dbReference type="ARBA" id="ARBA00030757"/>
    </source>
</evidence>
<dbReference type="EMBL" id="CP133548">
    <property type="protein sequence ID" value="WMS89042.1"/>
    <property type="molecule type" value="Genomic_DNA"/>
</dbReference>
<sequence length="217" mass="24917">MNKDKAQFHMIEQQIRPWNVFDSSILNLMSVIPRELFVPEAFRNLAFADFSIPLAHHQSMYAPREDARMLQALELSESSSVLEIGTGSGFTTALLAKLARSVNTLDTFPEFIDEAQQRLQQLGISNVTYHHETVHQDWLPNDRYSAIVCSPAINFSPMRLLEKLSTSGRLFCVHGELENQYAYIYRKNSTGEVTRERLFEMSTPLIKLETPLEDFIF</sequence>
<dbReference type="KEGG" id="plei:Q9312_09030"/>
<dbReference type="PANTHER" id="PTHR11579:SF18">
    <property type="entry name" value="PROTEIN-L-ISOASPARTATE O-METHYLTRANSFERASE"/>
    <property type="match status" value="1"/>
</dbReference>
<dbReference type="SUPFAM" id="SSF53335">
    <property type="entry name" value="S-adenosyl-L-methionine-dependent methyltransferases"/>
    <property type="match status" value="1"/>
</dbReference>
<dbReference type="Pfam" id="PF01135">
    <property type="entry name" value="PCMT"/>
    <property type="match status" value="1"/>
</dbReference>
<dbReference type="Proteomes" id="UP001239782">
    <property type="component" value="Chromosome"/>
</dbReference>
<dbReference type="InterPro" id="IPR000682">
    <property type="entry name" value="PCMT"/>
</dbReference>
<comment type="similarity">
    <text evidence="1">Belongs to the methyltransferase superfamily. L-isoaspartyl/D-aspartyl protein methyltransferase family.</text>
</comment>
<proteinExistence type="inferred from homology"/>
<evidence type="ECO:0000313" key="4">
    <source>
        <dbReference type="EMBL" id="WMS89042.1"/>
    </source>
</evidence>
<accession>A0AA51RWT2</accession>
<evidence type="ECO:0000256" key="1">
    <source>
        <dbReference type="ARBA" id="ARBA00005369"/>
    </source>
</evidence>
<evidence type="ECO:0000256" key="2">
    <source>
        <dbReference type="ARBA" id="ARBA00013346"/>
    </source>
</evidence>
<organism evidence="4 5">
    <name type="scientific">Pleionea litopenaei</name>
    <dbReference type="NCBI Taxonomy" id="3070815"/>
    <lineage>
        <taxon>Bacteria</taxon>
        <taxon>Pseudomonadati</taxon>
        <taxon>Pseudomonadota</taxon>
        <taxon>Gammaproteobacteria</taxon>
        <taxon>Oceanospirillales</taxon>
        <taxon>Pleioneaceae</taxon>
        <taxon>Pleionea</taxon>
    </lineage>
</organism>
<dbReference type="CDD" id="cd02440">
    <property type="entry name" value="AdoMet_MTases"/>
    <property type="match status" value="1"/>
</dbReference>
<name>A0AA51RWT2_9GAMM</name>
<dbReference type="InterPro" id="IPR029063">
    <property type="entry name" value="SAM-dependent_MTases_sf"/>
</dbReference>
<dbReference type="Gene3D" id="3.40.50.150">
    <property type="entry name" value="Vaccinia Virus protein VP39"/>
    <property type="match status" value="1"/>
</dbReference>
<dbReference type="RefSeq" id="WP_309204281.1">
    <property type="nucleotide sequence ID" value="NZ_CP133548.1"/>
</dbReference>
<evidence type="ECO:0000313" key="5">
    <source>
        <dbReference type="Proteomes" id="UP001239782"/>
    </source>
</evidence>
<protein>
    <recommendedName>
        <fullName evidence="2">Protein-L-isoaspartate O-methyltransferase</fullName>
    </recommendedName>
    <alternativeName>
        <fullName evidence="3">Protein L-isoaspartyl methyltransferase</fullName>
    </alternativeName>
</protein>
<reference evidence="4 5" key="1">
    <citation type="submission" date="2023-08" db="EMBL/GenBank/DDBJ databases">
        <title>Pleionea litopenaei sp. nov., isolated from stomach of juvenile Litopenaeus vannamei.</title>
        <authorList>
            <person name="Rho A.M."/>
            <person name="Hwang C.Y."/>
        </authorList>
    </citation>
    <scope>NUCLEOTIDE SEQUENCE [LARGE SCALE GENOMIC DNA]</scope>
    <source>
        <strain evidence="4 5">HL-JVS1</strain>
    </source>
</reference>